<dbReference type="InterPro" id="IPR039697">
    <property type="entry name" value="Alcohol_dehydrogenase_Fe"/>
</dbReference>
<evidence type="ECO:0000256" key="1">
    <source>
        <dbReference type="ARBA" id="ARBA00023002"/>
    </source>
</evidence>
<dbReference type="InterPro" id="IPR001670">
    <property type="entry name" value="ADH_Fe/GldA"/>
</dbReference>
<reference evidence="5" key="1">
    <citation type="journal article" date="2014" name="Int. J. Syst. Evol. Microbiol.">
        <title>Complete genome sequence of Corynebacterium casei LMG S-19264T (=DSM 44701T), isolated from a smear-ripened cheese.</title>
        <authorList>
            <consortium name="US DOE Joint Genome Institute (JGI-PGF)"/>
            <person name="Walter F."/>
            <person name="Albersmeier A."/>
            <person name="Kalinowski J."/>
            <person name="Ruckert C."/>
        </authorList>
    </citation>
    <scope>NUCLEOTIDE SEQUENCE</scope>
    <source>
        <strain evidence="5">CGMCC 4.7403</strain>
    </source>
</reference>
<name>A0A918ZJ84_9ACTN</name>
<evidence type="ECO:0000313" key="6">
    <source>
        <dbReference type="Proteomes" id="UP000603227"/>
    </source>
</evidence>
<dbReference type="Pfam" id="PF25137">
    <property type="entry name" value="ADH_Fe_C"/>
    <property type="match status" value="1"/>
</dbReference>
<reference evidence="5" key="2">
    <citation type="submission" date="2020-09" db="EMBL/GenBank/DDBJ databases">
        <authorList>
            <person name="Sun Q."/>
            <person name="Zhou Y."/>
        </authorList>
    </citation>
    <scope>NUCLEOTIDE SEQUENCE</scope>
    <source>
        <strain evidence="5">CGMCC 4.7403</strain>
    </source>
</reference>
<feature type="region of interest" description="Disordered" evidence="2">
    <location>
        <begin position="129"/>
        <end position="151"/>
    </location>
</feature>
<dbReference type="EMBL" id="BNAT01000043">
    <property type="protein sequence ID" value="GHE56058.1"/>
    <property type="molecule type" value="Genomic_DNA"/>
</dbReference>
<organism evidence="5 6">
    <name type="scientific">Streptomyces capitiformicae</name>
    <dbReference type="NCBI Taxonomy" id="2014920"/>
    <lineage>
        <taxon>Bacteria</taxon>
        <taxon>Bacillati</taxon>
        <taxon>Actinomycetota</taxon>
        <taxon>Actinomycetes</taxon>
        <taxon>Kitasatosporales</taxon>
        <taxon>Streptomycetaceae</taxon>
        <taxon>Streptomyces</taxon>
    </lineage>
</organism>
<comment type="caution">
    <text evidence="5">The sequence shown here is derived from an EMBL/GenBank/DDBJ whole genome shotgun (WGS) entry which is preliminary data.</text>
</comment>
<dbReference type="SUPFAM" id="SSF56796">
    <property type="entry name" value="Dehydroquinate synthase-like"/>
    <property type="match status" value="1"/>
</dbReference>
<evidence type="ECO:0000256" key="2">
    <source>
        <dbReference type="SAM" id="MobiDB-lite"/>
    </source>
</evidence>
<keyword evidence="6" id="KW-1185">Reference proteome</keyword>
<gene>
    <name evidence="5" type="primary">macA</name>
    <name evidence="5" type="ORF">GCM10017771_78670</name>
</gene>
<dbReference type="GO" id="GO:0046872">
    <property type="term" value="F:metal ion binding"/>
    <property type="evidence" value="ECO:0007669"/>
    <property type="project" value="InterPro"/>
</dbReference>
<dbReference type="Gene3D" id="1.20.1090.10">
    <property type="entry name" value="Dehydroquinate synthase-like - alpha domain"/>
    <property type="match status" value="1"/>
</dbReference>
<dbReference type="Proteomes" id="UP000603227">
    <property type="component" value="Unassembled WGS sequence"/>
</dbReference>
<dbReference type="Pfam" id="PF00465">
    <property type="entry name" value="Fe-ADH"/>
    <property type="match status" value="1"/>
</dbReference>
<dbReference type="AlphaFoldDB" id="A0A918ZJ84"/>
<proteinExistence type="predicted"/>
<dbReference type="PANTHER" id="PTHR11496">
    <property type="entry name" value="ALCOHOL DEHYDROGENASE"/>
    <property type="match status" value="1"/>
</dbReference>
<evidence type="ECO:0000259" key="3">
    <source>
        <dbReference type="Pfam" id="PF00465"/>
    </source>
</evidence>
<protein>
    <submittedName>
        <fullName evidence="5">Maleylacetate reductase</fullName>
    </submittedName>
</protein>
<dbReference type="GO" id="GO:0004022">
    <property type="term" value="F:alcohol dehydrogenase (NAD+) activity"/>
    <property type="evidence" value="ECO:0007669"/>
    <property type="project" value="TreeGrafter"/>
</dbReference>
<dbReference type="PANTHER" id="PTHR11496:SF83">
    <property type="entry name" value="HYDROXYACID-OXOACID TRANSHYDROGENASE, MITOCHONDRIAL"/>
    <property type="match status" value="1"/>
</dbReference>
<feature type="domain" description="Fe-containing alcohol dehydrogenase-like C-terminal" evidence="4">
    <location>
        <begin position="175"/>
        <end position="336"/>
    </location>
</feature>
<dbReference type="Gene3D" id="3.40.50.1970">
    <property type="match status" value="1"/>
</dbReference>
<evidence type="ECO:0000313" key="5">
    <source>
        <dbReference type="EMBL" id="GHE56058.1"/>
    </source>
</evidence>
<accession>A0A918ZJ84</accession>
<dbReference type="InterPro" id="IPR056798">
    <property type="entry name" value="ADH_Fe_C"/>
</dbReference>
<feature type="domain" description="Alcohol dehydrogenase iron-type/glycerol dehydrogenase GldA" evidence="3">
    <location>
        <begin position="17"/>
        <end position="128"/>
    </location>
</feature>
<evidence type="ECO:0000259" key="4">
    <source>
        <dbReference type="Pfam" id="PF25137"/>
    </source>
</evidence>
<sequence>MSEVVAGFTHDVYAVRVVFAVDAHRTSLQPEIERLGAKAVLVLASASQKAVAGALTAAMPGDRVQPLAFTRSRSAAGQISRAYEVAAREQADCLVAVGSGAVIHAAGQAALRAEVPLVALPTSYAGAEFVSPPDTSDTPTPPPDGTGPAAYPSAAASRVVIYDPTLTVGLPDHVTARSAMRALAHGVDVLCTPDASPVAAMMAEEGIRRIADGMPDAILHPHGLVGRSLTQYGAYLTASSLAVTPPGPHRTLCEAVERACGMRPADVRPVVLPHLLAATGPKRPLALARVAEALGCNDAVQGVTDLAHEVGAAQSLRELGMGPDGLDAALEALRRDETAAQGAELEPDVLAAVVENAYHGRTTLRP</sequence>
<keyword evidence="1" id="KW-0560">Oxidoreductase</keyword>